<evidence type="ECO:0000256" key="13">
    <source>
        <dbReference type="ARBA" id="ARBA00047616"/>
    </source>
</evidence>
<keyword evidence="6" id="KW-0274">FAD</keyword>
<feature type="domain" description="Prenylcysteine lyase" evidence="16">
    <location>
        <begin position="183"/>
        <end position="219"/>
    </location>
</feature>
<dbReference type="Gene3D" id="3.50.50.60">
    <property type="entry name" value="FAD/NAD(P)-binding domain"/>
    <property type="match status" value="1"/>
</dbReference>
<comment type="catalytic activity">
    <reaction evidence="14">
        <text>an S-polyprenyl-L-cysteine + O2 + H2O = a polyprenal + L-cysteine + H2O2</text>
        <dbReference type="Rhea" id="RHEA:53892"/>
        <dbReference type="Rhea" id="RHEA-COMP:13675"/>
        <dbReference type="Rhea" id="RHEA-COMP:13676"/>
        <dbReference type="ChEBI" id="CHEBI:15377"/>
        <dbReference type="ChEBI" id="CHEBI:15379"/>
        <dbReference type="ChEBI" id="CHEBI:16240"/>
        <dbReference type="ChEBI" id="CHEBI:35235"/>
        <dbReference type="ChEBI" id="CHEBI:137934"/>
        <dbReference type="ChEBI" id="CHEBI:137935"/>
        <dbReference type="EC" id="1.8.3.5"/>
    </reaction>
    <physiologicalReaction direction="left-to-right" evidence="14">
        <dbReference type="Rhea" id="RHEA:53893"/>
    </physiologicalReaction>
</comment>
<dbReference type="Pfam" id="PF07156">
    <property type="entry name" value="Prenylcys_lyase"/>
    <property type="match status" value="1"/>
</dbReference>
<dbReference type="GO" id="GO:0001735">
    <property type="term" value="F:prenylcysteine oxidase activity"/>
    <property type="evidence" value="ECO:0007669"/>
    <property type="project" value="UniProtKB-EC"/>
</dbReference>
<keyword evidence="4" id="KW-0285">Flavoprotein</keyword>
<dbReference type="SUPFAM" id="SSF51905">
    <property type="entry name" value="FAD/NAD(P)-binding domain"/>
    <property type="match status" value="1"/>
</dbReference>
<sequence length="219" mass="24674">ISPEFVCVRLLLQIPGQCPVIVYEKYTSPYTQQPLSTRRRERAFGACAEHLGSDPRRSMYLSAAVRSMLTGLILCSLRVAATQQLLYPPSRIAVVGAGIGGTSAAYFLRQKFGKDVHIDVFEKGDVGGRLATIEMEGNQYEAGGTVIHPLNLHMKAFVKDLGLNPRKPSGDLLGIYNGDEFVFQESEWFLINIIKMLWNYGLNFLRMYMWVEDILDKFM</sequence>
<evidence type="ECO:0000256" key="8">
    <source>
        <dbReference type="ARBA" id="ARBA00023180"/>
    </source>
</evidence>
<evidence type="ECO:0000256" key="3">
    <source>
        <dbReference type="ARBA" id="ARBA00009967"/>
    </source>
</evidence>
<evidence type="ECO:0000256" key="6">
    <source>
        <dbReference type="ARBA" id="ARBA00022827"/>
    </source>
</evidence>
<evidence type="ECO:0000256" key="10">
    <source>
        <dbReference type="ARBA" id="ARBA00039077"/>
    </source>
</evidence>
<evidence type="ECO:0000256" key="9">
    <source>
        <dbReference type="ARBA" id="ARBA00023228"/>
    </source>
</evidence>
<keyword evidence="18" id="KW-1185">Reference proteome</keyword>
<feature type="non-terminal residue" evidence="17">
    <location>
        <position position="219"/>
    </location>
</feature>
<gene>
    <name evidence="17" type="ORF">AB205_0153090</name>
</gene>
<dbReference type="Pfam" id="PF13450">
    <property type="entry name" value="NAD_binding_8"/>
    <property type="match status" value="1"/>
</dbReference>
<feature type="non-terminal residue" evidence="17">
    <location>
        <position position="1"/>
    </location>
</feature>
<dbReference type="PANTHER" id="PTHR15944">
    <property type="entry name" value="FARNESYLCYSTEINE LYASE"/>
    <property type="match status" value="1"/>
</dbReference>
<comment type="catalytic activity">
    <reaction evidence="13">
        <text>S-(2E,6E)-farnesyl-L-cysteine + O2 + H2O = (2E,6E)-farnesal + L-cysteine + H2O2</text>
        <dbReference type="Rhea" id="RHEA:30231"/>
        <dbReference type="ChEBI" id="CHEBI:15377"/>
        <dbReference type="ChEBI" id="CHEBI:15379"/>
        <dbReference type="ChEBI" id="CHEBI:15894"/>
        <dbReference type="ChEBI" id="CHEBI:16240"/>
        <dbReference type="ChEBI" id="CHEBI:35235"/>
        <dbReference type="ChEBI" id="CHEBI:62141"/>
        <dbReference type="EC" id="1.8.3.5"/>
    </reaction>
    <physiologicalReaction direction="left-to-right" evidence="13">
        <dbReference type="Rhea" id="RHEA:30232"/>
    </physiologicalReaction>
</comment>
<evidence type="ECO:0000256" key="7">
    <source>
        <dbReference type="ARBA" id="ARBA00023002"/>
    </source>
</evidence>
<evidence type="ECO:0000256" key="4">
    <source>
        <dbReference type="ARBA" id="ARBA00022630"/>
    </source>
</evidence>
<dbReference type="GO" id="GO:0030328">
    <property type="term" value="P:prenylcysteine catabolic process"/>
    <property type="evidence" value="ECO:0007669"/>
    <property type="project" value="InterPro"/>
</dbReference>
<comment type="similarity">
    <text evidence="3">Belongs to the prenylcysteine oxidase family.</text>
</comment>
<evidence type="ECO:0000313" key="18">
    <source>
        <dbReference type="Proteomes" id="UP000228934"/>
    </source>
</evidence>
<evidence type="ECO:0000256" key="11">
    <source>
        <dbReference type="ARBA" id="ARBA00040608"/>
    </source>
</evidence>
<dbReference type="OrthoDB" id="437369at2759"/>
<dbReference type="InterPro" id="IPR036188">
    <property type="entry name" value="FAD/NAD-bd_sf"/>
</dbReference>
<dbReference type="InterPro" id="IPR010795">
    <property type="entry name" value="Prenylcys_lyase"/>
</dbReference>
<comment type="function">
    <text evidence="12">Prenylcysteine oxidase that cleaves the thioether bond of prenyl-L-cysteines, such as farnesylcysteine and geranylgeranylcysteine. Only active against free prenylcysteines and not prenylcysteine residues within prenylated proteins or peptides. Involved in the final step in the degradation of prenylated proteins, by degrading prenylcysteines after the protein has been degraded.</text>
</comment>
<evidence type="ECO:0000256" key="15">
    <source>
        <dbReference type="ARBA" id="ARBA00049343"/>
    </source>
</evidence>
<comment type="catalytic activity">
    <reaction evidence="15">
        <text>[(2E,6E,10E)-geranylgeranyl]-L-cysteine + O2 + H2O = (2E,6E,10E)-geranylgeranial + L-cysteine + H2O2</text>
        <dbReference type="Rhea" id="RHEA:70407"/>
        <dbReference type="ChEBI" id="CHEBI:15377"/>
        <dbReference type="ChEBI" id="CHEBI:15379"/>
        <dbReference type="ChEBI" id="CHEBI:16240"/>
        <dbReference type="ChEBI" id="CHEBI:35235"/>
        <dbReference type="ChEBI" id="CHEBI:189549"/>
        <dbReference type="ChEBI" id="CHEBI:189554"/>
        <dbReference type="EC" id="1.8.3.5"/>
    </reaction>
    <physiologicalReaction direction="left-to-right" evidence="15">
        <dbReference type="Rhea" id="RHEA:70408"/>
    </physiologicalReaction>
</comment>
<keyword evidence="8" id="KW-0325">Glycoprotein</keyword>
<keyword evidence="5" id="KW-0732">Signal</keyword>
<keyword evidence="7" id="KW-0560">Oxidoreductase</keyword>
<comment type="cofactor">
    <cofactor evidence="1">
        <name>FAD</name>
        <dbReference type="ChEBI" id="CHEBI:57692"/>
    </cofactor>
</comment>
<evidence type="ECO:0000256" key="5">
    <source>
        <dbReference type="ARBA" id="ARBA00022729"/>
    </source>
</evidence>
<dbReference type="InterPro" id="IPR017046">
    <property type="entry name" value="Prenylcysteine_Oxase1"/>
</dbReference>
<protein>
    <recommendedName>
        <fullName evidence="11">Prenylcysteine oxidase 1</fullName>
        <ecNumber evidence="10">1.8.3.5</ecNumber>
    </recommendedName>
</protein>
<evidence type="ECO:0000256" key="2">
    <source>
        <dbReference type="ARBA" id="ARBA00004371"/>
    </source>
</evidence>
<dbReference type="GO" id="GO:0030327">
    <property type="term" value="P:prenylated protein catabolic process"/>
    <property type="evidence" value="ECO:0007669"/>
    <property type="project" value="TreeGrafter"/>
</dbReference>
<dbReference type="FunFam" id="3.50.50.60:FF:000658">
    <property type="entry name" value="Prenylcysteine oxidase 1"/>
    <property type="match status" value="1"/>
</dbReference>
<reference evidence="18" key="1">
    <citation type="journal article" date="2017" name="Nat. Commun.">
        <title>The North American bullfrog draft genome provides insight into hormonal regulation of long noncoding RNA.</title>
        <authorList>
            <person name="Hammond S.A."/>
            <person name="Warren R.L."/>
            <person name="Vandervalk B.P."/>
            <person name="Kucuk E."/>
            <person name="Khan H."/>
            <person name="Gibb E.A."/>
            <person name="Pandoh P."/>
            <person name="Kirk H."/>
            <person name="Zhao Y."/>
            <person name="Jones M."/>
            <person name="Mungall A.J."/>
            <person name="Coope R."/>
            <person name="Pleasance S."/>
            <person name="Moore R.A."/>
            <person name="Holt R.A."/>
            <person name="Round J.M."/>
            <person name="Ohora S."/>
            <person name="Walle B.V."/>
            <person name="Veldhoen N."/>
            <person name="Helbing C.C."/>
            <person name="Birol I."/>
        </authorList>
    </citation>
    <scope>NUCLEOTIDE SEQUENCE [LARGE SCALE GENOMIC DNA]</scope>
</reference>
<dbReference type="EMBL" id="KV922509">
    <property type="protein sequence ID" value="PIN99579.1"/>
    <property type="molecule type" value="Genomic_DNA"/>
</dbReference>
<proteinExistence type="inferred from homology"/>
<dbReference type="PANTHER" id="PTHR15944:SF3">
    <property type="entry name" value="PRENYLCYSTEINE OXIDASE 1"/>
    <property type="match status" value="1"/>
</dbReference>
<name>A0A2G9P8G2_AQUCT</name>
<dbReference type="Proteomes" id="UP000228934">
    <property type="component" value="Unassembled WGS sequence"/>
</dbReference>
<accession>A0A2G9P8G2</accession>
<evidence type="ECO:0000256" key="14">
    <source>
        <dbReference type="ARBA" id="ARBA00048495"/>
    </source>
</evidence>
<evidence type="ECO:0000259" key="16">
    <source>
        <dbReference type="Pfam" id="PF07156"/>
    </source>
</evidence>
<organism evidence="17 18">
    <name type="scientific">Aquarana catesbeiana</name>
    <name type="common">American bullfrog</name>
    <name type="synonym">Rana catesbeiana</name>
    <dbReference type="NCBI Taxonomy" id="8400"/>
    <lineage>
        <taxon>Eukaryota</taxon>
        <taxon>Metazoa</taxon>
        <taxon>Chordata</taxon>
        <taxon>Craniata</taxon>
        <taxon>Vertebrata</taxon>
        <taxon>Euteleostomi</taxon>
        <taxon>Amphibia</taxon>
        <taxon>Batrachia</taxon>
        <taxon>Anura</taxon>
        <taxon>Neobatrachia</taxon>
        <taxon>Ranoidea</taxon>
        <taxon>Ranidae</taxon>
        <taxon>Aquarana</taxon>
    </lineage>
</organism>
<comment type="subcellular location">
    <subcellularLocation>
        <location evidence="2">Lysosome</location>
    </subcellularLocation>
</comment>
<keyword evidence="9" id="KW-0458">Lysosome</keyword>
<evidence type="ECO:0000256" key="1">
    <source>
        <dbReference type="ARBA" id="ARBA00001974"/>
    </source>
</evidence>
<evidence type="ECO:0000313" key="17">
    <source>
        <dbReference type="EMBL" id="PIN99579.1"/>
    </source>
</evidence>
<dbReference type="GO" id="GO:0005764">
    <property type="term" value="C:lysosome"/>
    <property type="evidence" value="ECO:0007669"/>
    <property type="project" value="UniProtKB-SubCell"/>
</dbReference>
<dbReference type="AlphaFoldDB" id="A0A2G9P8G2"/>
<evidence type="ECO:0000256" key="12">
    <source>
        <dbReference type="ARBA" id="ARBA00045287"/>
    </source>
</evidence>
<dbReference type="EC" id="1.8.3.5" evidence="10"/>